<dbReference type="STRING" id="1348662.CARG_08430"/>
<dbReference type="GO" id="GO:0016226">
    <property type="term" value="P:iron-sulfur cluster assembly"/>
    <property type="evidence" value="ECO:0007669"/>
    <property type="project" value="TreeGrafter"/>
</dbReference>
<dbReference type="InterPro" id="IPR017703">
    <property type="entry name" value="YgfZ/GCV_T_CS"/>
</dbReference>
<dbReference type="InterPro" id="IPR057460">
    <property type="entry name" value="CAF17_C"/>
</dbReference>
<name>U3GYH8_9CORY</name>
<dbReference type="InterPro" id="IPR045179">
    <property type="entry name" value="YgfZ/GcvT"/>
</dbReference>
<dbReference type="PANTHER" id="PTHR22602:SF0">
    <property type="entry name" value="TRANSFERASE CAF17, MITOCHONDRIAL-RELATED"/>
    <property type="match status" value="1"/>
</dbReference>
<reference evidence="3 4" key="1">
    <citation type="journal article" date="2013" name="Genome Announc.">
        <title>Whole-Genome Sequence of the Clinical Strain Corynebacterium argentoratense DSM 44202, Isolated from a Human Throat Specimen.</title>
        <authorList>
            <person name="Bomholt C."/>
            <person name="Glaub A."/>
            <person name="Gravermann K."/>
            <person name="Albersmeier A."/>
            <person name="Brinkrolf K."/>
            <person name="Ruckert C."/>
            <person name="Tauch A."/>
        </authorList>
    </citation>
    <scope>NUCLEOTIDE SEQUENCE [LARGE SCALE GENOMIC DNA]</scope>
    <source>
        <strain evidence="3">DSM 44202</strain>
    </source>
</reference>
<protein>
    <recommendedName>
        <fullName evidence="2">CAF17 C-terminal domain-containing protein</fullName>
    </recommendedName>
</protein>
<dbReference type="InterPro" id="IPR027266">
    <property type="entry name" value="TrmE/GcvT-like"/>
</dbReference>
<accession>U3GYH8</accession>
<dbReference type="Proteomes" id="UP000016943">
    <property type="component" value="Chromosome"/>
</dbReference>
<dbReference type="PANTHER" id="PTHR22602">
    <property type="entry name" value="TRANSFERASE CAF17, MITOCHONDRIAL-RELATED"/>
    <property type="match status" value="1"/>
</dbReference>
<dbReference type="eggNOG" id="COG0354">
    <property type="taxonomic scope" value="Bacteria"/>
</dbReference>
<dbReference type="AlphaFoldDB" id="U3GYH8"/>
<dbReference type="Pfam" id="PF25455">
    <property type="entry name" value="Beta-barrel_CAF17_C"/>
    <property type="match status" value="1"/>
</dbReference>
<dbReference type="Gene3D" id="3.30.1360.120">
    <property type="entry name" value="Probable tRNA modification gtpase trme, domain 1"/>
    <property type="match status" value="1"/>
</dbReference>
<evidence type="ECO:0000259" key="2">
    <source>
        <dbReference type="Pfam" id="PF25455"/>
    </source>
</evidence>
<evidence type="ECO:0000256" key="1">
    <source>
        <dbReference type="ARBA" id="ARBA00022946"/>
    </source>
</evidence>
<organism evidence="3 4">
    <name type="scientific">Corynebacterium argentoratense DSM 44202</name>
    <dbReference type="NCBI Taxonomy" id="1348662"/>
    <lineage>
        <taxon>Bacteria</taxon>
        <taxon>Bacillati</taxon>
        <taxon>Actinomycetota</taxon>
        <taxon>Actinomycetes</taxon>
        <taxon>Mycobacteriales</taxon>
        <taxon>Corynebacteriaceae</taxon>
        <taxon>Corynebacterium</taxon>
    </lineage>
</organism>
<proteinExistence type="predicted"/>
<dbReference type="EMBL" id="CP006365">
    <property type="protein sequence ID" value="AGU15788.1"/>
    <property type="molecule type" value="Genomic_DNA"/>
</dbReference>
<evidence type="ECO:0000313" key="4">
    <source>
        <dbReference type="Proteomes" id="UP000016943"/>
    </source>
</evidence>
<dbReference type="PATRIC" id="fig|1348662.3.peg.1662"/>
<dbReference type="SUPFAM" id="SSF103025">
    <property type="entry name" value="Folate-binding domain"/>
    <property type="match status" value="1"/>
</dbReference>
<dbReference type="NCBIfam" id="TIGR03317">
    <property type="entry name" value="ygfZ_signature"/>
    <property type="match status" value="1"/>
</dbReference>
<sequence>MDNQDTPRGVAWHYGDPLVEQRAPFVVDRSDRVVAKVSGSDRLSFLNNLLSQKLDDLVSSDNSDDAAWVQRREALNLDAQGRVLQHMTVWAVGDEVYVECARAGSQELFDYLQKMIFWSDVQIEITDLAIVTTVSDSPAEPLDCCVASASYPLGVASGPLVTDLLVERSALLDAASLLVEQGYRLAGLMAWEAERVMAVMPEVGVDTDTTTIPHETYAFVKDQRAVHFDKGCYRGQETVARVHFLGRSPRTLVQVYLDGSVPKLPAPGTPITAGGTRSVGVLGTVVDHADFGPIGLALLKRSAVGKQLAAGECALSVETDTADLEETKGAGREAIERLRGGK</sequence>
<keyword evidence="1" id="KW-0809">Transit peptide</keyword>
<keyword evidence="4" id="KW-1185">Reference proteome</keyword>
<gene>
    <name evidence="3" type="ORF">CARG_08430</name>
</gene>
<dbReference type="KEGG" id="caz:CARG_08430"/>
<feature type="domain" description="CAF17 C-terminal" evidence="2">
    <location>
        <begin position="252"/>
        <end position="318"/>
    </location>
</feature>
<evidence type="ECO:0000313" key="3">
    <source>
        <dbReference type="EMBL" id="AGU15788.1"/>
    </source>
</evidence>
<dbReference type="HOGENOM" id="CLU_007884_6_0_11"/>